<evidence type="ECO:0000256" key="2">
    <source>
        <dbReference type="ARBA" id="ARBA00022448"/>
    </source>
</evidence>
<proteinExistence type="inferred from homology"/>
<feature type="transmembrane region" description="Helical" evidence="8">
    <location>
        <begin position="81"/>
        <end position="105"/>
    </location>
</feature>
<feature type="domain" description="Ferric oxidoreductase" evidence="9">
    <location>
        <begin position="48"/>
        <end position="161"/>
    </location>
</feature>
<keyword evidence="5 8" id="KW-1133">Transmembrane helix</keyword>
<keyword evidence="7 8" id="KW-0472">Membrane</keyword>
<keyword evidence="8" id="KW-1003">Cell membrane</keyword>
<dbReference type="EMBL" id="JAPNOA010000005">
    <property type="protein sequence ID" value="MCY0963722.1"/>
    <property type="molecule type" value="Genomic_DNA"/>
</dbReference>
<dbReference type="PANTHER" id="PTHR36964">
    <property type="entry name" value="PROTEIN-METHIONINE-SULFOXIDE REDUCTASE HEME-BINDING SUBUNIT MSRQ"/>
    <property type="match status" value="1"/>
</dbReference>
<keyword evidence="8" id="KW-0288">FMN</keyword>
<comment type="similarity">
    <text evidence="8">Belongs to the MsrQ family.</text>
</comment>
<keyword evidence="6 8" id="KW-0408">Iron</keyword>
<comment type="subcellular location">
    <subcellularLocation>
        <location evidence="8">Cell membrane</location>
        <topology evidence="8">Multi-pass membrane protein</topology>
    </subcellularLocation>
    <subcellularLocation>
        <location evidence="1">Membrane</location>
        <topology evidence="1">Multi-pass membrane protein</topology>
    </subcellularLocation>
</comment>
<dbReference type="Pfam" id="PF01794">
    <property type="entry name" value="Ferric_reduct"/>
    <property type="match status" value="1"/>
</dbReference>
<evidence type="ECO:0000313" key="10">
    <source>
        <dbReference type="EMBL" id="MCY0963722.1"/>
    </source>
</evidence>
<keyword evidence="11" id="KW-1185">Reference proteome</keyword>
<keyword evidence="3 8" id="KW-0349">Heme</keyword>
<feature type="transmembrane region" description="Helical" evidence="8">
    <location>
        <begin position="51"/>
        <end position="69"/>
    </location>
</feature>
<gene>
    <name evidence="8" type="primary">msrQ</name>
    <name evidence="10" type="ORF">OUO13_00795</name>
</gene>
<keyword evidence="2 8" id="KW-0813">Transport</keyword>
<evidence type="ECO:0000256" key="3">
    <source>
        <dbReference type="ARBA" id="ARBA00022617"/>
    </source>
</evidence>
<comment type="caution">
    <text evidence="10">The sequence shown here is derived from an EMBL/GenBank/DDBJ whole genome shotgun (WGS) entry which is preliminary data.</text>
</comment>
<feature type="transmembrane region" description="Helical" evidence="8">
    <location>
        <begin position="177"/>
        <end position="193"/>
    </location>
</feature>
<keyword evidence="8" id="KW-0249">Electron transport</keyword>
<comment type="subunit">
    <text evidence="8">Heterodimer of a catalytic subunit (MsrP) and a heme-binding subunit (MsrQ).</text>
</comment>
<reference evidence="10" key="1">
    <citation type="submission" date="2022-11" db="EMBL/GenBank/DDBJ databases">
        <title>Parathalassolutuus dongxingensis gen. nov., sp. nov., a novel member of family Oceanospirillaceae isolated from a coastal shrimp pond in Guangxi, China.</title>
        <authorList>
            <person name="Chen H."/>
        </authorList>
    </citation>
    <scope>NUCLEOTIDE SEQUENCE</scope>
    <source>
        <strain evidence="10">G-43</strain>
    </source>
</reference>
<evidence type="ECO:0000256" key="6">
    <source>
        <dbReference type="ARBA" id="ARBA00023004"/>
    </source>
</evidence>
<organism evidence="10 11">
    <name type="scientific">Parathalassolituus penaei</name>
    <dbReference type="NCBI Taxonomy" id="2997323"/>
    <lineage>
        <taxon>Bacteria</taxon>
        <taxon>Pseudomonadati</taxon>
        <taxon>Pseudomonadota</taxon>
        <taxon>Gammaproteobacteria</taxon>
        <taxon>Oceanospirillales</taxon>
        <taxon>Oceanospirillaceae</taxon>
        <taxon>Parathalassolituus</taxon>
    </lineage>
</organism>
<dbReference type="GO" id="GO:0046872">
    <property type="term" value="F:metal ion binding"/>
    <property type="evidence" value="ECO:0007669"/>
    <property type="project" value="UniProtKB-KW"/>
</dbReference>
<evidence type="ECO:0000259" key="9">
    <source>
        <dbReference type="Pfam" id="PF01794"/>
    </source>
</evidence>
<dbReference type="GO" id="GO:0010181">
    <property type="term" value="F:FMN binding"/>
    <property type="evidence" value="ECO:0007669"/>
    <property type="project" value="UniProtKB-UniRule"/>
</dbReference>
<evidence type="ECO:0000256" key="1">
    <source>
        <dbReference type="ARBA" id="ARBA00004141"/>
    </source>
</evidence>
<dbReference type="RefSeq" id="WP_283171942.1">
    <property type="nucleotide sequence ID" value="NZ_JAPNOA010000005.1"/>
</dbReference>
<keyword evidence="4 8" id="KW-0812">Transmembrane</keyword>
<keyword evidence="8" id="KW-0285">Flavoprotein</keyword>
<dbReference type="GO" id="GO:0009055">
    <property type="term" value="F:electron transfer activity"/>
    <property type="evidence" value="ECO:0007669"/>
    <property type="project" value="UniProtKB-UniRule"/>
</dbReference>
<comment type="cofactor">
    <cofactor evidence="8">
        <name>heme b</name>
        <dbReference type="ChEBI" id="CHEBI:60344"/>
    </cofactor>
    <text evidence="8">Binds 1 heme b (iron(II)-protoporphyrin IX) group per subunit.</text>
</comment>
<feature type="transmembrane region" description="Helical" evidence="8">
    <location>
        <begin position="153"/>
        <end position="171"/>
    </location>
</feature>
<dbReference type="InterPro" id="IPR022837">
    <property type="entry name" value="MsrQ-like"/>
</dbReference>
<name>A0A9X3EA55_9GAMM</name>
<protein>
    <recommendedName>
        <fullName evidence="8">Protein-methionine-sulfoxide reductase heme-binding subunit MsrQ</fullName>
    </recommendedName>
    <alternativeName>
        <fullName evidence="8">Flavocytochrome MsrQ</fullName>
    </alternativeName>
</protein>
<accession>A0A9X3EA55</accession>
<dbReference type="InterPro" id="IPR013130">
    <property type="entry name" value="Fe3_Rdtase_TM_dom"/>
</dbReference>
<comment type="caution">
    <text evidence="8">Lacks conserved residue(s) required for the propagation of feature annotation.</text>
</comment>
<evidence type="ECO:0000256" key="8">
    <source>
        <dbReference type="HAMAP-Rule" id="MF_01207"/>
    </source>
</evidence>
<dbReference type="PANTHER" id="PTHR36964:SF1">
    <property type="entry name" value="PROTEIN-METHIONINE-SULFOXIDE REDUCTASE HEME-BINDING SUBUNIT MSRQ"/>
    <property type="match status" value="1"/>
</dbReference>
<sequence length="201" mass="23432">MRAIGAGVIAWLLGLIPLGWLLVQIWQLQSGDWEILGPEPGKAIVHFTGEWGLYCLIASLTATTLWRRGRQRLLLQHRRTLGLLCFLYTTLHLLAYCAFLLEWQWQDVASEIIKRPYLLLGAFGWLLLIPLAVTSTRNWQRRLASRWKKLHRLVYVVAVLVAIHYLLQIRANWLEPVLFSSMLFILLFERFLVTQIRPKSF</sequence>
<comment type="function">
    <text evidence="8">Part of the MsrPQ system that repairs oxidized periplasmic proteins containing methionine sulfoxide residues (Met-O), using respiratory chain electrons. Thus protects these proteins from oxidative-stress damage caused by reactive species of oxygen and chlorine generated by the host defense mechanisms. MsrPQ is essential for the maintenance of envelope integrity under bleach stress, rescuing a wide series of structurally unrelated periplasmic proteins from methionine oxidation. MsrQ provides electrons for reduction to the reductase catalytic subunit MsrP, using the quinone pool of the respiratory chain.</text>
</comment>
<evidence type="ECO:0000256" key="4">
    <source>
        <dbReference type="ARBA" id="ARBA00022692"/>
    </source>
</evidence>
<dbReference type="AlphaFoldDB" id="A0A9X3EA55"/>
<keyword evidence="8" id="KW-0479">Metal-binding</keyword>
<evidence type="ECO:0000256" key="5">
    <source>
        <dbReference type="ARBA" id="ARBA00022989"/>
    </source>
</evidence>
<comment type="cofactor">
    <cofactor evidence="8">
        <name>FMN</name>
        <dbReference type="ChEBI" id="CHEBI:58210"/>
    </cofactor>
    <text evidence="8">Binds 1 FMN per subunit.</text>
</comment>
<dbReference type="GO" id="GO:0030091">
    <property type="term" value="P:protein repair"/>
    <property type="evidence" value="ECO:0007669"/>
    <property type="project" value="UniProtKB-UniRule"/>
</dbReference>
<feature type="transmembrane region" description="Helical" evidence="8">
    <location>
        <begin position="117"/>
        <end position="133"/>
    </location>
</feature>
<dbReference type="GO" id="GO:0020037">
    <property type="term" value="F:heme binding"/>
    <property type="evidence" value="ECO:0007669"/>
    <property type="project" value="UniProtKB-UniRule"/>
</dbReference>
<dbReference type="HAMAP" id="MF_01207">
    <property type="entry name" value="MsrQ"/>
    <property type="match status" value="1"/>
</dbReference>
<dbReference type="GO" id="GO:0016679">
    <property type="term" value="F:oxidoreductase activity, acting on diphenols and related substances as donors"/>
    <property type="evidence" value="ECO:0007669"/>
    <property type="project" value="TreeGrafter"/>
</dbReference>
<evidence type="ECO:0000256" key="7">
    <source>
        <dbReference type="ARBA" id="ARBA00023136"/>
    </source>
</evidence>
<dbReference type="Proteomes" id="UP001150830">
    <property type="component" value="Unassembled WGS sequence"/>
</dbReference>
<dbReference type="GO" id="GO:0005886">
    <property type="term" value="C:plasma membrane"/>
    <property type="evidence" value="ECO:0007669"/>
    <property type="project" value="UniProtKB-SubCell"/>
</dbReference>
<evidence type="ECO:0000313" key="11">
    <source>
        <dbReference type="Proteomes" id="UP001150830"/>
    </source>
</evidence>